<comment type="caution">
    <text evidence="2">The sequence shown here is derived from an EMBL/GenBank/DDBJ whole genome shotgun (WGS) entry which is preliminary data.</text>
</comment>
<dbReference type="RefSeq" id="WP_008484582.1">
    <property type="nucleotide sequence ID" value="NZ_AMRI01000012.1"/>
</dbReference>
<keyword evidence="3" id="KW-1185">Reference proteome</keyword>
<gene>
    <name evidence="2" type="ORF">B3C1_09922</name>
</gene>
<accession>K2ITZ3</accession>
<dbReference type="eggNOG" id="COG0393">
    <property type="taxonomic scope" value="Bacteria"/>
</dbReference>
<feature type="chain" id="PRO_5003861574" evidence="1">
    <location>
        <begin position="22"/>
        <end position="146"/>
    </location>
</feature>
<dbReference type="STRING" id="745411.B3C1_09922"/>
<dbReference type="SUPFAM" id="SSF117782">
    <property type="entry name" value="YbjQ-like"/>
    <property type="match status" value="1"/>
</dbReference>
<dbReference type="EMBL" id="AMRI01000012">
    <property type="protein sequence ID" value="EKE73706.1"/>
    <property type="molecule type" value="Genomic_DNA"/>
</dbReference>
<dbReference type="Gene3D" id="3.30.110.70">
    <property type="entry name" value="Hypothetical protein apc22750. Chain B"/>
    <property type="match status" value="1"/>
</dbReference>
<evidence type="ECO:0000313" key="3">
    <source>
        <dbReference type="Proteomes" id="UP000006755"/>
    </source>
</evidence>
<protein>
    <submittedName>
        <fullName evidence="2">Excinuclease ATPase subunit</fullName>
    </submittedName>
</protein>
<dbReference type="Proteomes" id="UP000006755">
    <property type="component" value="Unassembled WGS sequence"/>
</dbReference>
<keyword evidence="1" id="KW-0732">Signal</keyword>
<feature type="signal peptide" evidence="1">
    <location>
        <begin position="1"/>
        <end position="21"/>
    </location>
</feature>
<dbReference type="OrthoDB" id="8161726at2"/>
<organism evidence="2 3">
    <name type="scientific">Gallaecimonas xiamenensis 3-C-1</name>
    <dbReference type="NCBI Taxonomy" id="745411"/>
    <lineage>
        <taxon>Bacteria</taxon>
        <taxon>Pseudomonadati</taxon>
        <taxon>Pseudomonadota</taxon>
        <taxon>Gammaproteobacteria</taxon>
        <taxon>Enterobacterales</taxon>
        <taxon>Gallaecimonadaceae</taxon>
        <taxon>Gallaecimonas</taxon>
    </lineage>
</organism>
<dbReference type="AlphaFoldDB" id="K2ITZ3"/>
<sequence length="146" mass="15614">MFKKTLLGGLVLTLLSAPVLARDTIADYQVSEALAHPKAKEVLGDNIQFFFGKQAHGKVEKTLGESRTNQKTNAFAKSDKEACQWVFLSAMKALKNQAEANGANAVINIRSNYRNNLTSSDSTFKCGAGAIIAGVALVGDLAVIKK</sequence>
<proteinExistence type="predicted"/>
<reference evidence="2 3" key="1">
    <citation type="journal article" date="2012" name="J. Bacteriol.">
        <title>Genome Sequence of Gallaecimonas xiamenensis Type Strain 3-C-1.</title>
        <authorList>
            <person name="Lai Q."/>
            <person name="Wang L."/>
            <person name="Wang W."/>
            <person name="Shao Z."/>
        </authorList>
    </citation>
    <scope>NUCLEOTIDE SEQUENCE [LARGE SCALE GENOMIC DNA]</scope>
    <source>
        <strain evidence="2 3">3-C-1</strain>
    </source>
</reference>
<dbReference type="PATRIC" id="fig|745411.4.peg.1945"/>
<evidence type="ECO:0000313" key="2">
    <source>
        <dbReference type="EMBL" id="EKE73706.1"/>
    </source>
</evidence>
<name>K2ITZ3_9GAMM</name>
<dbReference type="InterPro" id="IPR035439">
    <property type="entry name" value="UPF0145_dom_sf"/>
</dbReference>
<evidence type="ECO:0000256" key="1">
    <source>
        <dbReference type="SAM" id="SignalP"/>
    </source>
</evidence>